<evidence type="ECO:0000313" key="3">
    <source>
        <dbReference type="Proteomes" id="UP001269081"/>
    </source>
</evidence>
<feature type="transmembrane region" description="Helical" evidence="1">
    <location>
        <begin position="52"/>
        <end position="73"/>
    </location>
</feature>
<sequence length="99" mass="11681">MESYQFTTEKDFAKFQKTLSAKIRNGFVIIEQNDKLPYVVLSRKKKQIDPSFHLAMVFATLGLWSIIWFYQFITSHHKKDILMAVDEDGNVFEEKCLSR</sequence>
<organism evidence="2 3">
    <name type="scientific">Flavobacterium piscis</name>
    <dbReference type="NCBI Taxonomy" id="1114874"/>
    <lineage>
        <taxon>Bacteria</taxon>
        <taxon>Pseudomonadati</taxon>
        <taxon>Bacteroidota</taxon>
        <taxon>Flavobacteriia</taxon>
        <taxon>Flavobacteriales</taxon>
        <taxon>Flavobacteriaceae</taxon>
        <taxon>Flavobacterium</taxon>
    </lineage>
</organism>
<keyword evidence="1" id="KW-1133">Transmembrane helix</keyword>
<gene>
    <name evidence="2" type="ORF">J2W48_000348</name>
</gene>
<protein>
    <submittedName>
        <fullName evidence="2">Uncharacterized protein</fullName>
    </submittedName>
</protein>
<dbReference type="Proteomes" id="UP001269081">
    <property type="component" value="Unassembled WGS sequence"/>
</dbReference>
<accession>A0ABU1Y2I3</accession>
<keyword evidence="3" id="KW-1185">Reference proteome</keyword>
<evidence type="ECO:0000313" key="2">
    <source>
        <dbReference type="EMBL" id="MDR7208427.1"/>
    </source>
</evidence>
<dbReference type="EMBL" id="JAVDWQ010000001">
    <property type="protein sequence ID" value="MDR7208427.1"/>
    <property type="molecule type" value="Genomic_DNA"/>
</dbReference>
<dbReference type="RefSeq" id="WP_310277137.1">
    <property type="nucleotide sequence ID" value="NZ_JAVDWQ010000001.1"/>
</dbReference>
<comment type="caution">
    <text evidence="2">The sequence shown here is derived from an EMBL/GenBank/DDBJ whole genome shotgun (WGS) entry which is preliminary data.</text>
</comment>
<evidence type="ECO:0000256" key="1">
    <source>
        <dbReference type="SAM" id="Phobius"/>
    </source>
</evidence>
<keyword evidence="1" id="KW-0472">Membrane</keyword>
<reference evidence="2 3" key="1">
    <citation type="submission" date="2023-07" db="EMBL/GenBank/DDBJ databases">
        <title>Sorghum-associated microbial communities from plants grown in Nebraska, USA.</title>
        <authorList>
            <person name="Schachtman D."/>
        </authorList>
    </citation>
    <scope>NUCLEOTIDE SEQUENCE [LARGE SCALE GENOMIC DNA]</scope>
    <source>
        <strain evidence="2 3">4129</strain>
    </source>
</reference>
<keyword evidence="1" id="KW-0812">Transmembrane</keyword>
<name>A0ABU1Y2I3_9FLAO</name>
<proteinExistence type="predicted"/>